<accession>A0A4S8I0V7</accession>
<name>A0A4S8I0V7_9BACT</name>
<dbReference type="EMBL" id="STFF01000001">
    <property type="protein sequence ID" value="THU40819.1"/>
    <property type="molecule type" value="Genomic_DNA"/>
</dbReference>
<evidence type="ECO:0000313" key="1">
    <source>
        <dbReference type="EMBL" id="THU40819.1"/>
    </source>
</evidence>
<organism evidence="1 2">
    <name type="scientific">Niastella caeni</name>
    <dbReference type="NCBI Taxonomy" id="2569763"/>
    <lineage>
        <taxon>Bacteria</taxon>
        <taxon>Pseudomonadati</taxon>
        <taxon>Bacteroidota</taxon>
        <taxon>Chitinophagia</taxon>
        <taxon>Chitinophagales</taxon>
        <taxon>Chitinophagaceae</taxon>
        <taxon>Niastella</taxon>
    </lineage>
</organism>
<dbReference type="Pfam" id="PF19781">
    <property type="entry name" value="DUF6266"/>
    <property type="match status" value="1"/>
</dbReference>
<keyword evidence="2" id="KW-1185">Reference proteome</keyword>
<gene>
    <name evidence="1" type="ORF">FAM09_01520</name>
</gene>
<dbReference type="RefSeq" id="WP_136575311.1">
    <property type="nucleotide sequence ID" value="NZ_STFF01000001.1"/>
</dbReference>
<dbReference type="Proteomes" id="UP000306918">
    <property type="component" value="Unassembled WGS sequence"/>
</dbReference>
<protein>
    <submittedName>
        <fullName evidence="1">Uncharacterized protein</fullName>
    </submittedName>
</protein>
<dbReference type="AlphaFoldDB" id="A0A4S8I0V7"/>
<comment type="caution">
    <text evidence="1">The sequence shown here is derived from an EMBL/GenBank/DDBJ whole genome shotgun (WGS) entry which is preliminary data.</text>
</comment>
<proteinExistence type="predicted"/>
<reference evidence="1 2" key="1">
    <citation type="submission" date="2019-04" db="EMBL/GenBank/DDBJ databases">
        <title>Niastella caeni sp. nov., isolated from activated sludge.</title>
        <authorList>
            <person name="Sheng M."/>
        </authorList>
    </citation>
    <scope>NUCLEOTIDE SEQUENCE [LARGE SCALE GENOMIC DNA]</scope>
    <source>
        <strain evidence="1 2">HX-2-15</strain>
    </source>
</reference>
<dbReference type="InterPro" id="IPR046233">
    <property type="entry name" value="DUF6266"/>
</dbReference>
<evidence type="ECO:0000313" key="2">
    <source>
        <dbReference type="Proteomes" id="UP000306918"/>
    </source>
</evidence>
<sequence>MARIEEGMHGAFKGKVGKLVGGKWNGVDYIRSIGTRSNQPTTPRQEEHRSKLSLVVDFVRSIKSVVKISFREKAIKMSGYNAAVKQILKTAVTGNSPDYRIDYTQVMVSRGERDGLLRASVASTVAETITFKWNYGYASNLNKPTDKAILVAHCETHKVSVFTIQGPDRSTGTGSLEMPGFSGQKVHAWVAFISADGVTVYDSSYAGEVMIT</sequence>
<dbReference type="OrthoDB" id="665435at2"/>